<protein>
    <submittedName>
        <fullName evidence="1">Uncharacterized protein</fullName>
    </submittedName>
</protein>
<reference evidence="1 2" key="1">
    <citation type="submission" date="2019-05" db="EMBL/GenBank/DDBJ databases">
        <title>Another draft genome of Portunus trituberculatus and its Hox gene families provides insights of decapod evolution.</title>
        <authorList>
            <person name="Jeong J.-H."/>
            <person name="Song I."/>
            <person name="Kim S."/>
            <person name="Choi T."/>
            <person name="Kim D."/>
            <person name="Ryu S."/>
            <person name="Kim W."/>
        </authorList>
    </citation>
    <scope>NUCLEOTIDE SEQUENCE [LARGE SCALE GENOMIC DNA]</scope>
    <source>
        <tissue evidence="1">Muscle</tissue>
    </source>
</reference>
<dbReference type="Proteomes" id="UP000324222">
    <property type="component" value="Unassembled WGS sequence"/>
</dbReference>
<dbReference type="EMBL" id="VSRR010000826">
    <property type="protein sequence ID" value="MPC20024.1"/>
    <property type="molecule type" value="Genomic_DNA"/>
</dbReference>
<keyword evidence="2" id="KW-1185">Reference proteome</keyword>
<evidence type="ECO:0000313" key="2">
    <source>
        <dbReference type="Proteomes" id="UP000324222"/>
    </source>
</evidence>
<dbReference type="AlphaFoldDB" id="A0A5B7DFJ8"/>
<organism evidence="1 2">
    <name type="scientific">Portunus trituberculatus</name>
    <name type="common">Swimming crab</name>
    <name type="synonym">Neptunus trituberculatus</name>
    <dbReference type="NCBI Taxonomy" id="210409"/>
    <lineage>
        <taxon>Eukaryota</taxon>
        <taxon>Metazoa</taxon>
        <taxon>Ecdysozoa</taxon>
        <taxon>Arthropoda</taxon>
        <taxon>Crustacea</taxon>
        <taxon>Multicrustacea</taxon>
        <taxon>Malacostraca</taxon>
        <taxon>Eumalacostraca</taxon>
        <taxon>Eucarida</taxon>
        <taxon>Decapoda</taxon>
        <taxon>Pleocyemata</taxon>
        <taxon>Brachyura</taxon>
        <taxon>Eubrachyura</taxon>
        <taxon>Portunoidea</taxon>
        <taxon>Portunidae</taxon>
        <taxon>Portuninae</taxon>
        <taxon>Portunus</taxon>
    </lineage>
</organism>
<comment type="caution">
    <text evidence="1">The sequence shown here is derived from an EMBL/GenBank/DDBJ whole genome shotgun (WGS) entry which is preliminary data.</text>
</comment>
<sequence>MEVSVLAEVEENSHWELCSLVKIYHVTDYNFTCQEHWWWCWRGPARTLGGSALRDGRRGHPVVTYTPVEPVESSYGHAKLKDGILGTSYVEAHPLPVSEPLSRGKPFFLHSDNRSLLGFEPVLLEIPRSQSAHRSSFINQSRRNLT</sequence>
<name>A0A5B7DFJ8_PORTR</name>
<gene>
    <name evidence="1" type="ORF">E2C01_012954</name>
</gene>
<proteinExistence type="predicted"/>
<evidence type="ECO:0000313" key="1">
    <source>
        <dbReference type="EMBL" id="MPC20024.1"/>
    </source>
</evidence>
<accession>A0A5B7DFJ8</accession>